<evidence type="ECO:0000313" key="4">
    <source>
        <dbReference type="WBParaSite" id="EVEC_0000858101-mRNA-1"/>
    </source>
</evidence>
<protein>
    <submittedName>
        <fullName evidence="4">WD_REPEATS_REGION domain-containing protein</fullName>
    </submittedName>
</protein>
<evidence type="ECO:0000313" key="3">
    <source>
        <dbReference type="Proteomes" id="UP000274131"/>
    </source>
</evidence>
<dbReference type="InterPro" id="IPR040067">
    <property type="entry name" value="WDR47"/>
</dbReference>
<dbReference type="PROSITE" id="PS50294">
    <property type="entry name" value="WD_REPEATS_REGION"/>
    <property type="match status" value="1"/>
</dbReference>
<sequence>MDGTATALEVCPDGKSLAVGNAEKDLIIIRTFKNSDFEETDRQQRHNSRIVDIAFNPTADLIATCSNEANVYITSYKAGTAKIGSGSMKIKMNDAVRVVRFVEDHFTHSNLLVSGVGRRICITDCSSGTTFKDFVGHTGTVTSLFMWGGCMFASSSSDKTIRVWDMRVAESIRIFDPLPKPALGATTFQVDSTGRLLFRGDGAGLIHVIDISSNKKINSKKLLNSPITYLQISRSKRFLLAVDQQTIQLCDYSDICCVPAPSLISNVESKFVAARLDFHIRFDV</sequence>
<feature type="repeat" description="WD" evidence="1">
    <location>
        <begin position="134"/>
        <end position="174"/>
    </location>
</feature>
<dbReference type="PROSITE" id="PS50082">
    <property type="entry name" value="WD_REPEATS_2"/>
    <property type="match status" value="1"/>
</dbReference>
<dbReference type="WBParaSite" id="EVEC_0000858101-mRNA-1">
    <property type="protein sequence ID" value="EVEC_0000858101-mRNA-1"/>
    <property type="gene ID" value="EVEC_0000858101"/>
</dbReference>
<name>A0A0N4VDA7_ENTVE</name>
<evidence type="ECO:0000256" key="1">
    <source>
        <dbReference type="PROSITE-ProRule" id="PRU00221"/>
    </source>
</evidence>
<keyword evidence="1" id="KW-0853">WD repeat</keyword>
<dbReference type="Proteomes" id="UP000274131">
    <property type="component" value="Unassembled WGS sequence"/>
</dbReference>
<proteinExistence type="predicted"/>
<reference evidence="2 3" key="2">
    <citation type="submission" date="2018-10" db="EMBL/GenBank/DDBJ databases">
        <authorList>
            <consortium name="Pathogen Informatics"/>
        </authorList>
    </citation>
    <scope>NUCLEOTIDE SEQUENCE [LARGE SCALE GENOMIC DNA]</scope>
</reference>
<dbReference type="EMBL" id="UXUI01009240">
    <property type="protein sequence ID" value="VDD93314.1"/>
    <property type="molecule type" value="Genomic_DNA"/>
</dbReference>
<dbReference type="PANTHER" id="PTHR19863">
    <property type="entry name" value="NEMITIN (NEURONAL ENRICHED MAP INTERACTING PROTEIN) HOMOLOG"/>
    <property type="match status" value="1"/>
</dbReference>
<keyword evidence="3" id="KW-1185">Reference proteome</keyword>
<dbReference type="SMART" id="SM00320">
    <property type="entry name" value="WD40"/>
    <property type="match status" value="2"/>
</dbReference>
<dbReference type="InterPro" id="IPR001680">
    <property type="entry name" value="WD40_rpt"/>
</dbReference>
<dbReference type="SUPFAM" id="SSF50978">
    <property type="entry name" value="WD40 repeat-like"/>
    <property type="match status" value="1"/>
</dbReference>
<dbReference type="Pfam" id="PF00400">
    <property type="entry name" value="WD40"/>
    <property type="match status" value="2"/>
</dbReference>
<evidence type="ECO:0000313" key="2">
    <source>
        <dbReference type="EMBL" id="VDD93314.1"/>
    </source>
</evidence>
<dbReference type="InterPro" id="IPR036322">
    <property type="entry name" value="WD40_repeat_dom_sf"/>
</dbReference>
<gene>
    <name evidence="2" type="ORF">EVEC_LOCUS8065</name>
</gene>
<organism evidence="4">
    <name type="scientific">Enterobius vermicularis</name>
    <name type="common">Human pinworm</name>
    <dbReference type="NCBI Taxonomy" id="51028"/>
    <lineage>
        <taxon>Eukaryota</taxon>
        <taxon>Metazoa</taxon>
        <taxon>Ecdysozoa</taxon>
        <taxon>Nematoda</taxon>
        <taxon>Chromadorea</taxon>
        <taxon>Rhabditida</taxon>
        <taxon>Spirurina</taxon>
        <taxon>Oxyuridomorpha</taxon>
        <taxon>Oxyuroidea</taxon>
        <taxon>Oxyuridae</taxon>
        <taxon>Enterobius</taxon>
    </lineage>
</organism>
<reference evidence="4" key="1">
    <citation type="submission" date="2017-02" db="UniProtKB">
        <authorList>
            <consortium name="WormBaseParasite"/>
        </authorList>
    </citation>
    <scope>IDENTIFICATION</scope>
</reference>
<dbReference type="Gene3D" id="2.130.10.10">
    <property type="entry name" value="YVTN repeat-like/Quinoprotein amine dehydrogenase"/>
    <property type="match status" value="1"/>
</dbReference>
<accession>A0A0N4VDA7</accession>
<dbReference type="PANTHER" id="PTHR19863:SF11">
    <property type="entry name" value="WD REPEAT-CONTAINING PROTEIN 47-LIKE PROTEIN"/>
    <property type="match status" value="1"/>
</dbReference>
<dbReference type="InterPro" id="IPR015943">
    <property type="entry name" value="WD40/YVTN_repeat-like_dom_sf"/>
</dbReference>
<dbReference type="OrthoDB" id="2096344at2759"/>
<dbReference type="AlphaFoldDB" id="A0A0N4VDA7"/>